<dbReference type="Proteomes" id="UP000639403">
    <property type="component" value="Unassembled WGS sequence"/>
</dbReference>
<dbReference type="PANTHER" id="PTHR23515">
    <property type="entry name" value="HIGH-AFFINITY NITRATE TRANSPORTER 2.3"/>
    <property type="match status" value="1"/>
</dbReference>
<reference evidence="10" key="2">
    <citation type="journal article" name="Front. Microbiol.">
        <title>Degradative Capacity of Two Strains of Rhodonia placenta: From Phenotype to Genotype.</title>
        <authorList>
            <person name="Kolle M."/>
            <person name="Horta M.A.C."/>
            <person name="Nowrousian M."/>
            <person name="Ohm R.A."/>
            <person name="Benz J.P."/>
            <person name="Pilgard A."/>
        </authorList>
    </citation>
    <scope>NUCLEOTIDE SEQUENCE</scope>
    <source>
        <strain evidence="10">FPRL280</strain>
    </source>
</reference>
<comment type="subcellular location">
    <subcellularLocation>
        <location evidence="8">Cell membrane</location>
        <topology evidence="8">Multi-pass membrane protein</topology>
    </subcellularLocation>
    <subcellularLocation>
        <location evidence="1">Membrane</location>
        <topology evidence="1">Multi-pass membrane protein</topology>
    </subcellularLocation>
</comment>
<dbReference type="GO" id="GO:0015112">
    <property type="term" value="F:nitrate transmembrane transporter activity"/>
    <property type="evidence" value="ECO:0007669"/>
    <property type="project" value="UniProtKB-UniRule"/>
</dbReference>
<dbReference type="Gene3D" id="1.20.1250.20">
    <property type="entry name" value="MFS general substrate transporter like domains"/>
    <property type="match status" value="2"/>
</dbReference>
<feature type="transmembrane region" description="Helical" evidence="8">
    <location>
        <begin position="162"/>
        <end position="181"/>
    </location>
</feature>
<keyword evidence="8" id="KW-1003">Cell membrane</keyword>
<accession>A0A8H7P4G6</accession>
<evidence type="ECO:0000256" key="2">
    <source>
        <dbReference type="ARBA" id="ARBA00008432"/>
    </source>
</evidence>
<keyword evidence="4 8" id="KW-0812">Transmembrane</keyword>
<dbReference type="SUPFAM" id="SSF103473">
    <property type="entry name" value="MFS general substrate transporter"/>
    <property type="match status" value="1"/>
</dbReference>
<feature type="transmembrane region" description="Helical" evidence="8">
    <location>
        <begin position="126"/>
        <end position="150"/>
    </location>
</feature>
<feature type="region of interest" description="Disordered" evidence="9">
    <location>
        <begin position="239"/>
        <end position="263"/>
    </location>
</feature>
<name>A0A8H7P4G6_9APHY</name>
<evidence type="ECO:0000313" key="10">
    <source>
        <dbReference type="EMBL" id="KAF9816480.1"/>
    </source>
</evidence>
<dbReference type="GO" id="GO:0005886">
    <property type="term" value="C:plasma membrane"/>
    <property type="evidence" value="ECO:0007669"/>
    <property type="project" value="UniProtKB-SubCell"/>
</dbReference>
<keyword evidence="6 8" id="KW-0534">Nitrate assimilation</keyword>
<keyword evidence="3 8" id="KW-0813">Transport</keyword>
<feature type="transmembrane region" description="Helical" evidence="8">
    <location>
        <begin position="382"/>
        <end position="402"/>
    </location>
</feature>
<protein>
    <recommendedName>
        <fullName evidence="8">Nitrate/nitrite transporter</fullName>
    </recommendedName>
</protein>
<dbReference type="InterPro" id="IPR036259">
    <property type="entry name" value="MFS_trans_sf"/>
</dbReference>
<proteinExistence type="inferred from homology"/>
<dbReference type="EMBL" id="JADOXO010000057">
    <property type="protein sequence ID" value="KAF9816480.1"/>
    <property type="molecule type" value="Genomic_DNA"/>
</dbReference>
<feature type="transmembrane region" description="Helical" evidence="8">
    <location>
        <begin position="408"/>
        <end position="427"/>
    </location>
</feature>
<feature type="transmembrane region" description="Helical" evidence="8">
    <location>
        <begin position="101"/>
        <end position="120"/>
    </location>
</feature>
<dbReference type="InterPro" id="IPR011701">
    <property type="entry name" value="MFS"/>
</dbReference>
<dbReference type="GO" id="GO:0042128">
    <property type="term" value="P:nitrate assimilation"/>
    <property type="evidence" value="ECO:0007669"/>
    <property type="project" value="UniProtKB-UniRule"/>
</dbReference>
<reference evidence="10" key="1">
    <citation type="submission" date="2020-11" db="EMBL/GenBank/DDBJ databases">
        <authorList>
            <person name="Koelle M."/>
            <person name="Horta M.A.C."/>
            <person name="Nowrousian M."/>
            <person name="Ohm R.A."/>
            <person name="Benz P."/>
            <person name="Pilgard A."/>
        </authorList>
    </citation>
    <scope>NUCLEOTIDE SEQUENCE</scope>
    <source>
        <strain evidence="10">FPRL280</strain>
    </source>
</reference>
<evidence type="ECO:0000256" key="1">
    <source>
        <dbReference type="ARBA" id="ARBA00004141"/>
    </source>
</evidence>
<evidence type="ECO:0000256" key="4">
    <source>
        <dbReference type="ARBA" id="ARBA00022692"/>
    </source>
</evidence>
<keyword evidence="7 8" id="KW-0472">Membrane</keyword>
<keyword evidence="5 8" id="KW-1133">Transmembrane helix</keyword>
<evidence type="ECO:0000313" key="11">
    <source>
        <dbReference type="Proteomes" id="UP000639403"/>
    </source>
</evidence>
<organism evidence="10 11">
    <name type="scientific">Rhodonia placenta</name>
    <dbReference type="NCBI Taxonomy" id="104341"/>
    <lineage>
        <taxon>Eukaryota</taxon>
        <taxon>Fungi</taxon>
        <taxon>Dikarya</taxon>
        <taxon>Basidiomycota</taxon>
        <taxon>Agaricomycotina</taxon>
        <taxon>Agaricomycetes</taxon>
        <taxon>Polyporales</taxon>
        <taxon>Adustoporiaceae</taxon>
        <taxon>Rhodonia</taxon>
    </lineage>
</organism>
<evidence type="ECO:0000256" key="6">
    <source>
        <dbReference type="ARBA" id="ARBA00023063"/>
    </source>
</evidence>
<evidence type="ECO:0000256" key="8">
    <source>
        <dbReference type="RuleBase" id="RU366033"/>
    </source>
</evidence>
<evidence type="ECO:0000256" key="5">
    <source>
        <dbReference type="ARBA" id="ARBA00022989"/>
    </source>
</evidence>
<dbReference type="NCBIfam" id="TIGR00886">
    <property type="entry name" value="2A0108"/>
    <property type="match status" value="1"/>
</dbReference>
<comment type="caution">
    <text evidence="8">Lacks conserved residue(s) required for the propagation of feature annotation.</text>
</comment>
<dbReference type="Pfam" id="PF07690">
    <property type="entry name" value="MFS_1"/>
    <property type="match status" value="1"/>
</dbReference>
<dbReference type="AlphaFoldDB" id="A0A8H7P4G6"/>
<sequence>MNVWKTLTQVHVNPANGKCTTLPLLHLKSQYALNFHLSWLGFWVAFLSWFAFSPLTPEAVKTDLKLTTAQVGNSNIISLCSTLLVRVIVGPLVDWYGPRRVMAGILIIGAIPSGLAGTISSANGLYVVRFFIGILGGTFVPCQAWTSAFFDTNVVGRANALAGGWGNSGGGFTFIIMLAVYDALLRDGLAKHVAWRASFAIVPVPILLVTAAVTLLFGTDHPNGRWADRHRPFSLRGADEEVAQEGQEKEVSPRKPHDKAAAQEKAQEVSVDVAIAEPDETTLSIGVTTNQGTTLDVAAQVLMAPATWLPTLAYMTTFGFELAIDANLSNVLYGMYKSESFGQTKAGYIASIYGLMNTWSRPLGGYLGDLIYRRYGVTGKKYLTLALGALAGFMSLGLGLYIDRGEKPSLAVVIVMFVIMGVFMEAANGANFSLVPHCNPST</sequence>
<evidence type="ECO:0000256" key="3">
    <source>
        <dbReference type="ARBA" id="ARBA00022448"/>
    </source>
</evidence>
<evidence type="ECO:0000256" key="7">
    <source>
        <dbReference type="ARBA" id="ARBA00023136"/>
    </source>
</evidence>
<feature type="compositionally biased region" description="Basic and acidic residues" evidence="9">
    <location>
        <begin position="246"/>
        <end position="263"/>
    </location>
</feature>
<feature type="transmembrane region" description="Helical" evidence="8">
    <location>
        <begin position="193"/>
        <end position="217"/>
    </location>
</feature>
<feature type="transmembrane region" description="Helical" evidence="8">
    <location>
        <begin position="31"/>
        <end position="52"/>
    </location>
</feature>
<dbReference type="InterPro" id="IPR044772">
    <property type="entry name" value="NO3_transporter"/>
</dbReference>
<comment type="similarity">
    <text evidence="2 8">Belongs to the major facilitator superfamily. Nitrate/nitrite porter (TC 2.A.1.8) family.</text>
</comment>
<feature type="transmembrane region" description="Helical" evidence="8">
    <location>
        <begin position="72"/>
        <end position="89"/>
    </location>
</feature>
<gene>
    <name evidence="10" type="ORF">IEO21_04085</name>
</gene>
<dbReference type="GO" id="GO:0015113">
    <property type="term" value="F:nitrite transmembrane transporter activity"/>
    <property type="evidence" value="ECO:0007669"/>
    <property type="project" value="InterPro"/>
</dbReference>
<dbReference type="InterPro" id="IPR004737">
    <property type="entry name" value="NO3_transporter_NarK/NarU-like"/>
</dbReference>
<evidence type="ECO:0000256" key="9">
    <source>
        <dbReference type="SAM" id="MobiDB-lite"/>
    </source>
</evidence>
<comment type="caution">
    <text evidence="10">The sequence shown here is derived from an EMBL/GenBank/DDBJ whole genome shotgun (WGS) entry which is preliminary data.</text>
</comment>